<evidence type="ECO:0000256" key="1">
    <source>
        <dbReference type="SAM" id="SignalP"/>
    </source>
</evidence>
<evidence type="ECO:0000313" key="2">
    <source>
        <dbReference type="EMBL" id="KAE9003812.1"/>
    </source>
</evidence>
<evidence type="ECO:0000313" key="6">
    <source>
        <dbReference type="Proteomes" id="UP000434957"/>
    </source>
</evidence>
<feature type="chain" id="PRO_5036381288" description="RxLR effector protein" evidence="1">
    <location>
        <begin position="24"/>
        <end position="69"/>
    </location>
</feature>
<dbReference type="EMBL" id="QXFU01001372">
    <property type="protein sequence ID" value="KAE9003812.1"/>
    <property type="molecule type" value="Genomic_DNA"/>
</dbReference>
<protein>
    <recommendedName>
        <fullName evidence="8">RxLR effector protein</fullName>
    </recommendedName>
</protein>
<sequence>MVAVYSVLALTAVGLVSTTSASASCDSGALNTTVGTYTTDLKDIRRDIWISGRQVSERIVRPEASPRAD</sequence>
<proteinExistence type="predicted"/>
<name>A0A6A4EB78_9STRA</name>
<dbReference type="AlphaFoldDB" id="A0A6A4EB78"/>
<evidence type="ECO:0000313" key="5">
    <source>
        <dbReference type="Proteomes" id="UP000429607"/>
    </source>
</evidence>
<dbReference type="Proteomes" id="UP000435112">
    <property type="component" value="Unassembled WGS sequence"/>
</dbReference>
<reference evidence="4 6" key="1">
    <citation type="submission" date="2018-08" db="EMBL/GenBank/DDBJ databases">
        <title>Genomic investigation of the strawberry pathogen Phytophthora fragariae indicates pathogenicity is determined by transcriptional variation in three key races.</title>
        <authorList>
            <person name="Adams T.M."/>
            <person name="Armitage A.D."/>
            <person name="Sobczyk M.K."/>
            <person name="Bates H.J."/>
            <person name="Dunwell J.M."/>
            <person name="Nellist C.F."/>
            <person name="Harrison R.J."/>
        </authorList>
    </citation>
    <scope>NUCLEOTIDE SEQUENCE [LARGE SCALE GENOMIC DNA]</scope>
    <source>
        <strain evidence="3 5">SCRP249</strain>
        <strain evidence="2 7">SCRP324</strain>
        <strain evidence="4 6">SCRP333</strain>
    </source>
</reference>
<dbReference type="EMBL" id="QXFV01001339">
    <property type="protein sequence ID" value="KAE9008307.1"/>
    <property type="molecule type" value="Genomic_DNA"/>
</dbReference>
<accession>A0A6A4EB78</accession>
<dbReference type="Proteomes" id="UP000429607">
    <property type="component" value="Unassembled WGS sequence"/>
</dbReference>
<feature type="signal peptide" evidence="1">
    <location>
        <begin position="1"/>
        <end position="23"/>
    </location>
</feature>
<organism evidence="4 6">
    <name type="scientific">Phytophthora rubi</name>
    <dbReference type="NCBI Taxonomy" id="129364"/>
    <lineage>
        <taxon>Eukaryota</taxon>
        <taxon>Sar</taxon>
        <taxon>Stramenopiles</taxon>
        <taxon>Oomycota</taxon>
        <taxon>Peronosporomycetes</taxon>
        <taxon>Peronosporales</taxon>
        <taxon>Peronosporaceae</taxon>
        <taxon>Phytophthora</taxon>
    </lineage>
</organism>
<dbReference type="Proteomes" id="UP000434957">
    <property type="component" value="Unassembled WGS sequence"/>
</dbReference>
<dbReference type="EMBL" id="QXFT01001287">
    <property type="protein sequence ID" value="KAE9323003.1"/>
    <property type="molecule type" value="Genomic_DNA"/>
</dbReference>
<evidence type="ECO:0000313" key="7">
    <source>
        <dbReference type="Proteomes" id="UP000435112"/>
    </source>
</evidence>
<keyword evidence="6" id="KW-1185">Reference proteome</keyword>
<evidence type="ECO:0000313" key="3">
    <source>
        <dbReference type="EMBL" id="KAE9008307.1"/>
    </source>
</evidence>
<gene>
    <name evidence="3" type="ORF">PR001_g16728</name>
    <name evidence="2" type="ORF">PR002_g17225</name>
    <name evidence="4" type="ORF">PR003_g17079</name>
</gene>
<comment type="caution">
    <text evidence="4">The sequence shown here is derived from an EMBL/GenBank/DDBJ whole genome shotgun (WGS) entry which is preliminary data.</text>
</comment>
<keyword evidence="1" id="KW-0732">Signal</keyword>
<evidence type="ECO:0000313" key="4">
    <source>
        <dbReference type="EMBL" id="KAE9323003.1"/>
    </source>
</evidence>
<evidence type="ECO:0008006" key="8">
    <source>
        <dbReference type="Google" id="ProtNLM"/>
    </source>
</evidence>